<organism evidence="1 2">
    <name type="scientific">Halomonas chromatireducens</name>
    <dbReference type="NCBI Taxonomy" id="507626"/>
    <lineage>
        <taxon>Bacteria</taxon>
        <taxon>Pseudomonadati</taxon>
        <taxon>Pseudomonadota</taxon>
        <taxon>Gammaproteobacteria</taxon>
        <taxon>Oceanospirillales</taxon>
        <taxon>Halomonadaceae</taxon>
        <taxon>Halomonas</taxon>
    </lineage>
</organism>
<protein>
    <submittedName>
        <fullName evidence="1">Uncharacterized protein</fullName>
    </submittedName>
</protein>
<accession>A0A0X8HAL9</accession>
<dbReference type="KEGG" id="hco:LOKO_00010"/>
<sequence length="85" mass="9794">MPYPIPSPLEGINTNLHIMDATSVAVRLGRESPRQASPVSDEEEALRSLRHEVTIQELLRRRFLRTTEQYLKGELDDVAIPRTRR</sequence>
<reference evidence="1 2" key="2">
    <citation type="submission" date="2016-02" db="EMBL/GenBank/DDBJ databases">
        <authorList>
            <person name="Wen L."/>
            <person name="He K."/>
            <person name="Yang H."/>
        </authorList>
    </citation>
    <scope>NUCLEOTIDE SEQUENCE [LARGE SCALE GENOMIC DNA]</scope>
    <source>
        <strain evidence="1 2">AGD 8-3</strain>
    </source>
</reference>
<name>A0A0X8HAL9_9GAMM</name>
<dbReference type="AlphaFoldDB" id="A0A0X8HAL9"/>
<keyword evidence="2" id="KW-1185">Reference proteome</keyword>
<gene>
    <name evidence="1" type="ORF">LOKO_00010</name>
</gene>
<dbReference type="Proteomes" id="UP000063387">
    <property type="component" value="Chromosome"/>
</dbReference>
<dbReference type="RefSeq" id="WP_066443346.1">
    <property type="nucleotide sequence ID" value="NZ_CP014226.1"/>
</dbReference>
<evidence type="ECO:0000313" key="2">
    <source>
        <dbReference type="Proteomes" id="UP000063387"/>
    </source>
</evidence>
<dbReference type="EMBL" id="CP014226">
    <property type="protein sequence ID" value="AMC99114.1"/>
    <property type="molecule type" value="Genomic_DNA"/>
</dbReference>
<evidence type="ECO:0000313" key="1">
    <source>
        <dbReference type="EMBL" id="AMC99114.1"/>
    </source>
</evidence>
<dbReference type="OrthoDB" id="5797214at2"/>
<dbReference type="PATRIC" id="fig|507626.3.peg.9"/>
<reference evidence="1 2" key="1">
    <citation type="journal article" date="2016" name="Genome Announc.">
        <title>Draft Genome Sequence of 'Halomonas chromatireducens' Strain AGD 8-3, a Haloalkaliphilic Chromate- and Selenite-Reducing Gammaproteobacterium.</title>
        <authorList>
            <person name="Sharko F.S."/>
            <person name="Shapovalova A.A."/>
            <person name="Tsygankova S.V."/>
            <person name="Komova A.V."/>
            <person name="Boulygina E.S."/>
            <person name="Teslyuk A.B."/>
            <person name="Gotovtsev P.M."/>
            <person name="Namsaraev Z.B."/>
            <person name="Khijniak T.V."/>
            <person name="Nedoluzhko A.V."/>
            <person name="Vasilov R.G."/>
        </authorList>
    </citation>
    <scope>NUCLEOTIDE SEQUENCE [LARGE SCALE GENOMIC DNA]</scope>
    <source>
        <strain evidence="1 2">AGD 8-3</strain>
    </source>
</reference>
<proteinExistence type="predicted"/>